<dbReference type="InterPro" id="IPR000073">
    <property type="entry name" value="AB_hydrolase_1"/>
</dbReference>
<dbReference type="EMBL" id="FR845719">
    <property type="protein sequence ID" value="CCA54219.1"/>
    <property type="molecule type" value="Genomic_DNA"/>
</dbReference>
<evidence type="ECO:0000313" key="3">
    <source>
        <dbReference type="Proteomes" id="UP000006854"/>
    </source>
</evidence>
<dbReference type="STRING" id="953739.SVEN_0932"/>
<evidence type="ECO:0000313" key="2">
    <source>
        <dbReference type="EMBL" id="CCA54219.1"/>
    </source>
</evidence>
<keyword evidence="3" id="KW-1185">Reference proteome</keyword>
<dbReference type="Proteomes" id="UP000006854">
    <property type="component" value="Chromosome"/>
</dbReference>
<proteinExistence type="predicted"/>
<name>F2RB91_STRVP</name>
<gene>
    <name evidence="2" type="ordered locus">SVEN_0932</name>
</gene>
<organism evidence="2 3">
    <name type="scientific">Streptomyces venezuelae (strain ATCC 10712 / CBS 650.69 / DSM 40230 / JCM 4526 / NBRC 13096 / PD 04745)</name>
    <dbReference type="NCBI Taxonomy" id="953739"/>
    <lineage>
        <taxon>Bacteria</taxon>
        <taxon>Bacillati</taxon>
        <taxon>Actinomycetota</taxon>
        <taxon>Actinomycetes</taxon>
        <taxon>Kitasatosporales</taxon>
        <taxon>Streptomycetaceae</taxon>
        <taxon>Streptomyces</taxon>
    </lineage>
</organism>
<dbReference type="Pfam" id="PF00561">
    <property type="entry name" value="Abhydrolase_1"/>
    <property type="match status" value="1"/>
</dbReference>
<dbReference type="InterPro" id="IPR029058">
    <property type="entry name" value="AB_hydrolase_fold"/>
</dbReference>
<protein>
    <recommendedName>
        <fullName evidence="1">AB hydrolase-1 domain-containing protein</fullName>
    </recommendedName>
</protein>
<dbReference type="SUPFAM" id="SSF53474">
    <property type="entry name" value="alpha/beta-Hydrolases"/>
    <property type="match status" value="1"/>
</dbReference>
<dbReference type="Gene3D" id="3.40.50.1820">
    <property type="entry name" value="alpha/beta hydrolase"/>
    <property type="match status" value="1"/>
</dbReference>
<accession>F2RB91</accession>
<dbReference type="GO" id="GO:0003824">
    <property type="term" value="F:catalytic activity"/>
    <property type="evidence" value="ECO:0007669"/>
    <property type="project" value="UniProtKB-ARBA"/>
</dbReference>
<dbReference type="KEGG" id="sve:SVEN_0932"/>
<dbReference type="AlphaFoldDB" id="F2RB91"/>
<sequence>MRAIPVRERDVRATPVRERDVRATPVRERGVRAMTLCPTRRAAPRTLLVRSAPAAPTAAVLLLHGGREDGPEPPPALNLPALRMRPFATAVTRAVRGRDVLIAEVRYRHRGWNGPNADAARDAETALVLLREQVGPVPVVLLGHSMGGRAALAAAGDPAVRGVVALAPWCPTGEPVDHLGGRRLYLLHDESDRVTSARASWDFVRRARAAGADAAGIPMPTGGHAMLRGAQLWHRRAAELTAALLSHG</sequence>
<dbReference type="PATRIC" id="fig|953739.5.peg.2978"/>
<dbReference type="HOGENOM" id="CLU_081587_0_0_11"/>
<dbReference type="eggNOG" id="COG1073">
    <property type="taxonomic scope" value="Bacteria"/>
</dbReference>
<evidence type="ECO:0000259" key="1">
    <source>
        <dbReference type="Pfam" id="PF00561"/>
    </source>
</evidence>
<feature type="domain" description="AB hydrolase-1" evidence="1">
    <location>
        <begin position="103"/>
        <end position="197"/>
    </location>
</feature>
<reference evidence="2 3" key="1">
    <citation type="journal article" date="2011" name="BMC Genomics">
        <title>Genome-wide analysis of the role of GlnR in Streptomyces venezuelae provides new insights into global nitrogen regulation in actinomycetes.</title>
        <authorList>
            <person name="Pullan S.T."/>
            <person name="Bibb M.J."/>
            <person name="Merrick M."/>
        </authorList>
    </citation>
    <scope>NUCLEOTIDE SEQUENCE [LARGE SCALE GENOMIC DNA]</scope>
    <source>
        <strain evidence="3">ATCC 10712 / CBS 650.69 / DSM 40230 / JCM 4526 / NBRC 13096 / PD 04745</strain>
    </source>
</reference>